<dbReference type="HAMAP" id="MF_00255">
    <property type="entry name" value="Gly_tRNA_synth_beta"/>
    <property type="match status" value="1"/>
</dbReference>
<evidence type="ECO:0000256" key="9">
    <source>
        <dbReference type="ARBA" id="ARBA00047937"/>
    </source>
</evidence>
<evidence type="ECO:0000256" key="6">
    <source>
        <dbReference type="ARBA" id="ARBA00022840"/>
    </source>
</evidence>
<dbReference type="EMBL" id="CP048685">
    <property type="protein sequence ID" value="QPJ61347.1"/>
    <property type="molecule type" value="Genomic_DNA"/>
</dbReference>
<keyword evidence="4 10" id="KW-0436">Ligase</keyword>
<dbReference type="InterPro" id="IPR008909">
    <property type="entry name" value="DALR_anticod-bd"/>
</dbReference>
<dbReference type="EC" id="6.1.1.14" evidence="10"/>
<dbReference type="GO" id="GO:0004820">
    <property type="term" value="F:glycine-tRNA ligase activity"/>
    <property type="evidence" value="ECO:0007669"/>
    <property type="project" value="UniProtKB-UniRule"/>
</dbReference>
<dbReference type="GO" id="GO:0006420">
    <property type="term" value="P:arginyl-tRNA aminoacylation"/>
    <property type="evidence" value="ECO:0007669"/>
    <property type="project" value="InterPro"/>
</dbReference>
<keyword evidence="7 10" id="KW-0648">Protein biosynthesis</keyword>
<evidence type="ECO:0000313" key="13">
    <source>
        <dbReference type="Proteomes" id="UP000594688"/>
    </source>
</evidence>
<protein>
    <recommendedName>
        <fullName evidence="10">Glycine--tRNA ligase beta subunit</fullName>
        <ecNumber evidence="10">6.1.1.14</ecNumber>
    </recommendedName>
    <alternativeName>
        <fullName evidence="10">Glycyl-tRNA synthetase beta subunit</fullName>
        <shortName evidence="10">GlyRS</shortName>
    </alternativeName>
</protein>
<comment type="subcellular location">
    <subcellularLocation>
        <location evidence="1 10">Cytoplasm</location>
    </subcellularLocation>
</comment>
<dbReference type="InterPro" id="IPR006194">
    <property type="entry name" value="Gly-tRNA-synth_heterodimer"/>
</dbReference>
<keyword evidence="8 10" id="KW-0030">Aminoacyl-tRNA synthetase</keyword>
<proteinExistence type="inferred from homology"/>
<reference evidence="12 13" key="1">
    <citation type="submission" date="2020-02" db="EMBL/GenBank/DDBJ databases">
        <title>Genomic and physiological characterization of two novel Nitrospinaceae genera.</title>
        <authorList>
            <person name="Mueller A.J."/>
            <person name="Jung M.-Y."/>
            <person name="Strachan C.R."/>
            <person name="Herbold C.W."/>
            <person name="Kirkegaard R.H."/>
            <person name="Daims H."/>
        </authorList>
    </citation>
    <scope>NUCLEOTIDE SEQUENCE [LARGE SCALE GENOMIC DNA]</scope>
    <source>
        <strain evidence="12">EB</strain>
    </source>
</reference>
<comment type="similarity">
    <text evidence="2 10">Belongs to the class-II aminoacyl-tRNA synthetase family.</text>
</comment>
<dbReference type="PANTHER" id="PTHR30075:SF2">
    <property type="entry name" value="GLYCINE--TRNA LIGASE, CHLOROPLASTIC_MITOCHONDRIAL 2"/>
    <property type="match status" value="1"/>
</dbReference>
<evidence type="ECO:0000256" key="10">
    <source>
        <dbReference type="HAMAP-Rule" id="MF_00255"/>
    </source>
</evidence>
<evidence type="ECO:0000256" key="2">
    <source>
        <dbReference type="ARBA" id="ARBA00008226"/>
    </source>
</evidence>
<feature type="domain" description="DALR anticodon binding" evidence="11">
    <location>
        <begin position="586"/>
        <end position="680"/>
    </location>
</feature>
<dbReference type="KEGG" id="nli:G3M70_05360"/>
<comment type="catalytic activity">
    <reaction evidence="9 10">
        <text>tRNA(Gly) + glycine + ATP = glycyl-tRNA(Gly) + AMP + diphosphate</text>
        <dbReference type="Rhea" id="RHEA:16013"/>
        <dbReference type="Rhea" id="RHEA-COMP:9664"/>
        <dbReference type="Rhea" id="RHEA-COMP:9683"/>
        <dbReference type="ChEBI" id="CHEBI:30616"/>
        <dbReference type="ChEBI" id="CHEBI:33019"/>
        <dbReference type="ChEBI" id="CHEBI:57305"/>
        <dbReference type="ChEBI" id="CHEBI:78442"/>
        <dbReference type="ChEBI" id="CHEBI:78522"/>
        <dbReference type="ChEBI" id="CHEBI:456215"/>
        <dbReference type="EC" id="6.1.1.14"/>
    </reaction>
</comment>
<keyword evidence="5 10" id="KW-0547">Nucleotide-binding</keyword>
<evidence type="ECO:0000259" key="11">
    <source>
        <dbReference type="Pfam" id="PF05746"/>
    </source>
</evidence>
<dbReference type="GO" id="GO:0006426">
    <property type="term" value="P:glycyl-tRNA aminoacylation"/>
    <property type="evidence" value="ECO:0007669"/>
    <property type="project" value="UniProtKB-UniRule"/>
</dbReference>
<keyword evidence="6 10" id="KW-0067">ATP-binding</keyword>
<evidence type="ECO:0000313" key="12">
    <source>
        <dbReference type="EMBL" id="QPJ61347.1"/>
    </source>
</evidence>
<dbReference type="GO" id="GO:0005524">
    <property type="term" value="F:ATP binding"/>
    <property type="evidence" value="ECO:0007669"/>
    <property type="project" value="UniProtKB-UniRule"/>
</dbReference>
<evidence type="ECO:0000256" key="5">
    <source>
        <dbReference type="ARBA" id="ARBA00022741"/>
    </source>
</evidence>
<dbReference type="Pfam" id="PF05746">
    <property type="entry name" value="DALR_1"/>
    <property type="match status" value="1"/>
</dbReference>
<evidence type="ECO:0000256" key="8">
    <source>
        <dbReference type="ARBA" id="ARBA00023146"/>
    </source>
</evidence>
<dbReference type="Pfam" id="PF02092">
    <property type="entry name" value="tRNA_synt_2f"/>
    <property type="match status" value="1"/>
</dbReference>
<dbReference type="InterPro" id="IPR015944">
    <property type="entry name" value="Gly-tRNA-synth_bsu"/>
</dbReference>
<dbReference type="PANTHER" id="PTHR30075">
    <property type="entry name" value="GLYCYL-TRNA SYNTHETASE"/>
    <property type="match status" value="1"/>
</dbReference>
<keyword evidence="3 10" id="KW-0963">Cytoplasm</keyword>
<dbReference type="GO" id="GO:0005829">
    <property type="term" value="C:cytosol"/>
    <property type="evidence" value="ECO:0007669"/>
    <property type="project" value="TreeGrafter"/>
</dbReference>
<dbReference type="Proteomes" id="UP000594688">
    <property type="component" value="Chromosome"/>
</dbReference>
<evidence type="ECO:0000256" key="4">
    <source>
        <dbReference type="ARBA" id="ARBA00022598"/>
    </source>
</evidence>
<evidence type="ECO:0000256" key="3">
    <source>
        <dbReference type="ARBA" id="ARBA00022490"/>
    </source>
</evidence>
<gene>
    <name evidence="10" type="primary">glyS</name>
    <name evidence="12" type="ORF">G3M70_05360</name>
</gene>
<dbReference type="SUPFAM" id="SSF109604">
    <property type="entry name" value="HD-domain/PDEase-like"/>
    <property type="match status" value="1"/>
</dbReference>
<accession>A0A7T0BV27</accession>
<dbReference type="GO" id="GO:0004814">
    <property type="term" value="F:arginine-tRNA ligase activity"/>
    <property type="evidence" value="ECO:0007669"/>
    <property type="project" value="InterPro"/>
</dbReference>
<name>A0A7T0BV27_9BACT</name>
<dbReference type="PRINTS" id="PR01045">
    <property type="entry name" value="TRNASYNTHGB"/>
</dbReference>
<dbReference type="PROSITE" id="PS50861">
    <property type="entry name" value="AA_TRNA_LIGASE_II_GLYAB"/>
    <property type="match status" value="1"/>
</dbReference>
<evidence type="ECO:0000256" key="1">
    <source>
        <dbReference type="ARBA" id="ARBA00004496"/>
    </source>
</evidence>
<comment type="subunit">
    <text evidence="10">Tetramer of two alpha and two beta subunits.</text>
</comment>
<sequence length="693" mass="77348">MAELLIEIGTEEIPAGYIAPALASMAENLSGWLQKNHIKAGKPVTCGTPRRLTLCISDLNPMQDDVVEVHKGPNVKAAYDAEGNPTKAALGFARGKGLDVSELSQEDTPKGKVLCARIEKTGRPTKDLLDEYLPDWIHGIPFPKKMRWGSNRQAFVRPLHWIVAVLEGEPLSFEVEGVQAGNTTRGHRFLNPDSLTVENFEDYRDQLSKHSVSVDPEERKQVIQKQLKALAEEVGGFIKEDLELLQTVAHLVELPIPLRGQYDARYLELPVELLEITMKYHQKYFPIWETETKLLPYFVTVSNMPVVEGSSIIPGNQRVLKARLEDARFFYEEDQKKRLSDFTEALKGVVFQKDLGTLYEKVERSVGLMERLKEFTSGTDVGFIEVAKRAIRLCKADLNTQMVFEFPELQGIIGGYYALKDEGEPIATAIKEHYKPAFAGDGVPSTELGAFVALVDKLDTIVACIGVGLIPTGSEDPYALRRHAMGIIQILIEKNIPVTLDCLTEAGIAQLGDRAKLGHEEIRQHVLDLFHQRLKTMLSNEGYEYDVIDAVLASGNQDSFKILQAKTAALSELKKKDYFDSLAGAFRRVVNILEGKTYSGLDSSLFEKSAENNLLDKVRSIEEDVVNLFSKRDFSGALARIVEIRPEVDAFFDDVMVNVDDEKVKHNRKALLSVIAGLFSQIADFSKIVIKKG</sequence>
<organism evidence="12 13">
    <name type="scientific">Candidatus Nitronauta litoralis</name>
    <dbReference type="NCBI Taxonomy" id="2705533"/>
    <lineage>
        <taxon>Bacteria</taxon>
        <taxon>Pseudomonadati</taxon>
        <taxon>Nitrospinota/Tectimicrobiota group</taxon>
        <taxon>Nitrospinota</taxon>
        <taxon>Nitrospinia</taxon>
        <taxon>Nitrospinales</taxon>
        <taxon>Nitrospinaceae</taxon>
        <taxon>Candidatus Nitronauta</taxon>
    </lineage>
</organism>
<dbReference type="NCBIfam" id="TIGR00211">
    <property type="entry name" value="glyS"/>
    <property type="match status" value="1"/>
</dbReference>
<evidence type="ECO:0000256" key="7">
    <source>
        <dbReference type="ARBA" id="ARBA00022917"/>
    </source>
</evidence>
<dbReference type="AlphaFoldDB" id="A0A7T0BV27"/>